<evidence type="ECO:0000313" key="2">
    <source>
        <dbReference type="Proteomes" id="UP001264980"/>
    </source>
</evidence>
<dbReference type="Proteomes" id="UP001264980">
    <property type="component" value="Unassembled WGS sequence"/>
</dbReference>
<gene>
    <name evidence="1" type="ORF">J2W84_000549</name>
</gene>
<accession>A0ABU1QQY8</accession>
<organism evidence="1 2">
    <name type="scientific">Dyadobacter fermentans</name>
    <dbReference type="NCBI Taxonomy" id="94254"/>
    <lineage>
        <taxon>Bacteria</taxon>
        <taxon>Pseudomonadati</taxon>
        <taxon>Bacteroidota</taxon>
        <taxon>Cytophagia</taxon>
        <taxon>Cytophagales</taxon>
        <taxon>Spirosomataceae</taxon>
        <taxon>Dyadobacter</taxon>
    </lineage>
</organism>
<evidence type="ECO:0000313" key="1">
    <source>
        <dbReference type="EMBL" id="MDR6803512.1"/>
    </source>
</evidence>
<comment type="caution">
    <text evidence="1">The sequence shown here is derived from an EMBL/GenBank/DDBJ whole genome shotgun (WGS) entry which is preliminary data.</text>
</comment>
<proteinExistence type="predicted"/>
<reference evidence="1 2" key="1">
    <citation type="submission" date="2023-07" db="EMBL/GenBank/DDBJ databases">
        <title>Sorghum-associated microbial communities from plants grown in Nebraska, USA.</title>
        <authorList>
            <person name="Schachtman D."/>
        </authorList>
    </citation>
    <scope>NUCLEOTIDE SEQUENCE [LARGE SCALE GENOMIC DNA]</scope>
    <source>
        <strain evidence="1 2">BE57</strain>
    </source>
</reference>
<dbReference type="EMBL" id="JAVDTI010000001">
    <property type="protein sequence ID" value="MDR6803512.1"/>
    <property type="molecule type" value="Genomic_DNA"/>
</dbReference>
<sequence>MNCKPRILKNESFRQSVNDATAGMIFWTDK</sequence>
<keyword evidence="2" id="KW-1185">Reference proteome</keyword>
<name>A0ABU1QQY8_9BACT</name>
<protein>
    <submittedName>
        <fullName evidence="1">Uncharacterized protein</fullName>
    </submittedName>
</protein>